<reference evidence="1" key="1">
    <citation type="submission" date="2019-08" db="EMBL/GenBank/DDBJ databases">
        <authorList>
            <person name="Kucharzyk K."/>
            <person name="Murdoch R.W."/>
            <person name="Higgins S."/>
            <person name="Loffler F."/>
        </authorList>
    </citation>
    <scope>NUCLEOTIDE SEQUENCE</scope>
</reference>
<accession>A0A645JUJ5</accession>
<comment type="caution">
    <text evidence="1">The sequence shown here is derived from an EMBL/GenBank/DDBJ whole genome shotgun (WGS) entry which is preliminary data.</text>
</comment>
<sequence>MKKFSSNAANLFWDKVIPKNTLGIPVPYEASLLLAFQEAAIPPEEFAEALTSDAAAIVNQDILTGQARISSTPTYVLAGIRFPACDFTAAELPLALDLAKKARSGDEEAIEKVIGIIVNGLLDETLL</sequence>
<dbReference type="AlphaFoldDB" id="A0A645JUJ5"/>
<organism evidence="1">
    <name type="scientific">bioreactor metagenome</name>
    <dbReference type="NCBI Taxonomy" id="1076179"/>
    <lineage>
        <taxon>unclassified sequences</taxon>
        <taxon>metagenomes</taxon>
        <taxon>ecological metagenomes</taxon>
    </lineage>
</organism>
<dbReference type="EMBL" id="VSSQ01141622">
    <property type="protein sequence ID" value="MPN62923.1"/>
    <property type="molecule type" value="Genomic_DNA"/>
</dbReference>
<evidence type="ECO:0000313" key="1">
    <source>
        <dbReference type="EMBL" id="MPN62923.1"/>
    </source>
</evidence>
<name>A0A645JUJ5_9ZZZZ</name>
<gene>
    <name evidence="1" type="ORF">SDC9_210676</name>
</gene>
<proteinExistence type="predicted"/>
<protein>
    <recommendedName>
        <fullName evidence="2">DSBA-like thioredoxin domain-containing protein</fullName>
    </recommendedName>
</protein>
<evidence type="ECO:0008006" key="2">
    <source>
        <dbReference type="Google" id="ProtNLM"/>
    </source>
</evidence>